<evidence type="ECO:0000313" key="3">
    <source>
        <dbReference type="Proteomes" id="UP000059680"/>
    </source>
</evidence>
<dbReference type="EMBL" id="AP014968">
    <property type="protein sequence ID" value="BAT15556.1"/>
    <property type="molecule type" value="Genomic_DNA"/>
</dbReference>
<proteinExistence type="predicted"/>
<dbReference type="Gramene" id="Os12t0110700-00">
    <property type="protein sequence ID" value="Os12t0110700-00"/>
    <property type="gene ID" value="Os12g0110700"/>
</dbReference>
<reference evidence="3" key="1">
    <citation type="journal article" date="2005" name="Nature">
        <title>The map-based sequence of the rice genome.</title>
        <authorList>
            <consortium name="International rice genome sequencing project (IRGSP)"/>
            <person name="Matsumoto T."/>
            <person name="Wu J."/>
            <person name="Kanamori H."/>
            <person name="Katayose Y."/>
            <person name="Fujisawa M."/>
            <person name="Namiki N."/>
            <person name="Mizuno H."/>
            <person name="Yamamoto K."/>
            <person name="Antonio B.A."/>
            <person name="Baba T."/>
            <person name="Sakata K."/>
            <person name="Nagamura Y."/>
            <person name="Aoki H."/>
            <person name="Arikawa K."/>
            <person name="Arita K."/>
            <person name="Bito T."/>
            <person name="Chiden Y."/>
            <person name="Fujitsuka N."/>
            <person name="Fukunaka R."/>
            <person name="Hamada M."/>
            <person name="Harada C."/>
            <person name="Hayashi A."/>
            <person name="Hijishita S."/>
            <person name="Honda M."/>
            <person name="Hosokawa S."/>
            <person name="Ichikawa Y."/>
            <person name="Idonuma A."/>
            <person name="Iijima M."/>
            <person name="Ikeda M."/>
            <person name="Ikeno M."/>
            <person name="Ito K."/>
            <person name="Ito S."/>
            <person name="Ito T."/>
            <person name="Ito Y."/>
            <person name="Ito Y."/>
            <person name="Iwabuchi A."/>
            <person name="Kamiya K."/>
            <person name="Karasawa W."/>
            <person name="Kurita K."/>
            <person name="Katagiri S."/>
            <person name="Kikuta A."/>
            <person name="Kobayashi H."/>
            <person name="Kobayashi N."/>
            <person name="Machita K."/>
            <person name="Maehara T."/>
            <person name="Masukawa M."/>
            <person name="Mizubayashi T."/>
            <person name="Mukai Y."/>
            <person name="Nagasaki H."/>
            <person name="Nagata Y."/>
            <person name="Naito S."/>
            <person name="Nakashima M."/>
            <person name="Nakama Y."/>
            <person name="Nakamichi Y."/>
            <person name="Nakamura M."/>
            <person name="Meguro A."/>
            <person name="Negishi M."/>
            <person name="Ohta I."/>
            <person name="Ohta T."/>
            <person name="Okamoto M."/>
            <person name="Ono N."/>
            <person name="Saji S."/>
            <person name="Sakaguchi M."/>
            <person name="Sakai K."/>
            <person name="Shibata M."/>
            <person name="Shimokawa T."/>
            <person name="Song J."/>
            <person name="Takazaki Y."/>
            <person name="Terasawa K."/>
            <person name="Tsugane M."/>
            <person name="Tsuji K."/>
            <person name="Ueda S."/>
            <person name="Waki K."/>
            <person name="Yamagata H."/>
            <person name="Yamamoto M."/>
            <person name="Yamamoto S."/>
            <person name="Yamane H."/>
            <person name="Yoshiki S."/>
            <person name="Yoshihara R."/>
            <person name="Yukawa K."/>
            <person name="Zhong H."/>
            <person name="Yano M."/>
            <person name="Yuan Q."/>
            <person name="Ouyang S."/>
            <person name="Liu J."/>
            <person name="Jones K.M."/>
            <person name="Gansberger K."/>
            <person name="Moffat K."/>
            <person name="Hill J."/>
            <person name="Bera J."/>
            <person name="Fadrosh D."/>
            <person name="Jin S."/>
            <person name="Johri S."/>
            <person name="Kim M."/>
            <person name="Overton L."/>
            <person name="Reardon M."/>
            <person name="Tsitrin T."/>
            <person name="Vuong H."/>
            <person name="Weaver B."/>
            <person name="Ciecko A."/>
            <person name="Tallon L."/>
            <person name="Jackson J."/>
            <person name="Pai G."/>
            <person name="Aken S.V."/>
            <person name="Utterback T."/>
            <person name="Reidmuller S."/>
            <person name="Feldblyum T."/>
            <person name="Hsiao J."/>
            <person name="Zismann V."/>
            <person name="Iobst S."/>
            <person name="de Vazeille A.R."/>
            <person name="Buell C.R."/>
            <person name="Ying K."/>
            <person name="Li Y."/>
            <person name="Lu T."/>
            <person name="Huang Y."/>
            <person name="Zhao Q."/>
            <person name="Feng Q."/>
            <person name="Zhang L."/>
            <person name="Zhu J."/>
            <person name="Weng Q."/>
            <person name="Mu J."/>
            <person name="Lu Y."/>
            <person name="Fan D."/>
            <person name="Liu Y."/>
            <person name="Guan J."/>
            <person name="Zhang Y."/>
            <person name="Yu S."/>
            <person name="Liu X."/>
            <person name="Zhang Y."/>
            <person name="Hong G."/>
            <person name="Han B."/>
            <person name="Choisne N."/>
            <person name="Demange N."/>
            <person name="Orjeda G."/>
            <person name="Samain S."/>
            <person name="Cattolico L."/>
            <person name="Pelletier E."/>
            <person name="Couloux A."/>
            <person name="Segurens B."/>
            <person name="Wincker P."/>
            <person name="D'Hont A."/>
            <person name="Scarpelli C."/>
            <person name="Weissenbach J."/>
            <person name="Salanoubat M."/>
            <person name="Quetier F."/>
            <person name="Yu Y."/>
            <person name="Kim H.R."/>
            <person name="Rambo T."/>
            <person name="Currie J."/>
            <person name="Collura K."/>
            <person name="Luo M."/>
            <person name="Yang T."/>
            <person name="Ammiraju J.S.S."/>
            <person name="Engler F."/>
            <person name="Soderlund C."/>
            <person name="Wing R.A."/>
            <person name="Palmer L.E."/>
            <person name="de la Bastide M."/>
            <person name="Spiegel L."/>
            <person name="Nascimento L."/>
            <person name="Zutavern T."/>
            <person name="O'Shaughnessy A."/>
            <person name="Dike S."/>
            <person name="Dedhia N."/>
            <person name="Preston R."/>
            <person name="Balija V."/>
            <person name="McCombie W.R."/>
            <person name="Chow T."/>
            <person name="Chen H."/>
            <person name="Chung M."/>
            <person name="Chen C."/>
            <person name="Shaw J."/>
            <person name="Wu H."/>
            <person name="Hsiao K."/>
            <person name="Chao Y."/>
            <person name="Chu M."/>
            <person name="Cheng C."/>
            <person name="Hour A."/>
            <person name="Lee P."/>
            <person name="Lin S."/>
            <person name="Lin Y."/>
            <person name="Liou J."/>
            <person name="Liu S."/>
            <person name="Hsing Y."/>
            <person name="Raghuvanshi S."/>
            <person name="Mohanty A."/>
            <person name="Bharti A.K."/>
            <person name="Gaur A."/>
            <person name="Gupta V."/>
            <person name="Kumar D."/>
            <person name="Ravi V."/>
            <person name="Vij S."/>
            <person name="Kapur A."/>
            <person name="Khurana P."/>
            <person name="Khurana P."/>
            <person name="Khurana J.P."/>
            <person name="Tyagi A.K."/>
            <person name="Gaikwad K."/>
            <person name="Singh A."/>
            <person name="Dalal V."/>
            <person name="Srivastava S."/>
            <person name="Dixit A."/>
            <person name="Pal A.K."/>
            <person name="Ghazi I.A."/>
            <person name="Yadav M."/>
            <person name="Pandit A."/>
            <person name="Bhargava A."/>
            <person name="Sureshbabu K."/>
            <person name="Batra K."/>
            <person name="Sharma T.R."/>
            <person name="Mohapatra T."/>
            <person name="Singh N.K."/>
            <person name="Messing J."/>
            <person name="Nelson A.B."/>
            <person name="Fuks G."/>
            <person name="Kavchok S."/>
            <person name="Keizer G."/>
            <person name="Linton E."/>
            <person name="Llaca V."/>
            <person name="Song R."/>
            <person name="Tanyolac B."/>
            <person name="Young S."/>
            <person name="Ho-Il K."/>
            <person name="Hahn J.H."/>
            <person name="Sangsakoo G."/>
            <person name="Vanavichit A."/>
            <person name="de Mattos Luiz.A.T."/>
            <person name="Zimmer P.D."/>
            <person name="Malone G."/>
            <person name="Dellagostin O."/>
            <person name="de Oliveira A.C."/>
            <person name="Bevan M."/>
            <person name="Bancroft I."/>
            <person name="Minx P."/>
            <person name="Cordum H."/>
            <person name="Wilson R."/>
            <person name="Cheng Z."/>
            <person name="Jin W."/>
            <person name="Jiang J."/>
            <person name="Leong S.A."/>
            <person name="Iwama H."/>
            <person name="Gojobori T."/>
            <person name="Itoh T."/>
            <person name="Niimura Y."/>
            <person name="Fujii Y."/>
            <person name="Habara T."/>
            <person name="Sakai H."/>
            <person name="Sato Y."/>
            <person name="Wilson G."/>
            <person name="Kumar K."/>
            <person name="McCouch S."/>
            <person name="Juretic N."/>
            <person name="Hoen D."/>
            <person name="Wright S."/>
            <person name="Bruskiewich R."/>
            <person name="Bureau T."/>
            <person name="Miyao A."/>
            <person name="Hirochika H."/>
            <person name="Nishikawa T."/>
            <person name="Kadowaki K."/>
            <person name="Sugiura M."/>
            <person name="Burr B."/>
            <person name="Sasaki T."/>
        </authorList>
    </citation>
    <scope>NUCLEOTIDE SEQUENCE [LARGE SCALE GENOMIC DNA]</scope>
    <source>
        <strain evidence="3">cv. Nipponbare</strain>
    </source>
</reference>
<dbReference type="PANTHER" id="PTHR33358:SF12">
    <property type="entry name" value="F-BOX PROTEIN WITH A DOMAIN PROTEIN"/>
    <property type="match status" value="1"/>
</dbReference>
<sequence length="313" mass="33689">RAGQRATAMAGNCWTQELEEEMRGVHRLRRGRSVGVRRRSVGVRRGRPLRRAGHGEALAGAAALAAAFIGSGEAGAWASGIAVLCGALAAAVNTVEHGGQVGMVFKLCRNVAGIYRKIQEDIKANLKEADVERRENGEVFETKVALQLGRSTSELKQFRAIASPAVKDEDIKEFAGAGGKEDRAEPGSVPPPWWWSQYSTTRARAAPLTTSGRLTTTSSSPPPPRPSSSILLIVPDAAVITFDEDGAGAAGSREWEKKKRAPPPPSAGRRRSAAAQPSAPYPSAWPAREREREREQRGVEGREKRGKRDDVDT</sequence>
<name>A0A0P0Y620_ORYSJ</name>
<dbReference type="FunCoup" id="A0A0P0Y620">
    <property type="interactions" value="3"/>
</dbReference>
<dbReference type="Pfam" id="PF14476">
    <property type="entry name" value="Chloroplast_duf"/>
    <property type="match status" value="1"/>
</dbReference>
<dbReference type="Proteomes" id="UP000059680">
    <property type="component" value="Chromosome 12"/>
</dbReference>
<feature type="region of interest" description="Disordered" evidence="1">
    <location>
        <begin position="210"/>
        <end position="229"/>
    </location>
</feature>
<dbReference type="PaxDb" id="39947-A0A0P0Y620"/>
<evidence type="ECO:0000313" key="2">
    <source>
        <dbReference type="EMBL" id="BAT15556.1"/>
    </source>
</evidence>
<dbReference type="eggNOG" id="ENOG502QXI0">
    <property type="taxonomic scope" value="Eukaryota"/>
</dbReference>
<feature type="region of interest" description="Disordered" evidence="1">
    <location>
        <begin position="247"/>
        <end position="313"/>
    </location>
</feature>
<reference evidence="2 3" key="2">
    <citation type="journal article" date="2013" name="Plant Cell Physiol.">
        <title>Rice Annotation Project Database (RAP-DB): an integrative and interactive database for rice genomics.</title>
        <authorList>
            <person name="Sakai H."/>
            <person name="Lee S.S."/>
            <person name="Tanaka T."/>
            <person name="Numa H."/>
            <person name="Kim J."/>
            <person name="Kawahara Y."/>
            <person name="Wakimoto H."/>
            <person name="Yang C.C."/>
            <person name="Iwamoto M."/>
            <person name="Abe T."/>
            <person name="Yamada Y."/>
            <person name="Muto A."/>
            <person name="Inokuchi H."/>
            <person name="Ikemura T."/>
            <person name="Matsumoto T."/>
            <person name="Sasaki T."/>
            <person name="Itoh T."/>
        </authorList>
    </citation>
    <scope>NUCLEOTIDE SEQUENCE [LARGE SCALE GENOMIC DNA]</scope>
    <source>
        <strain evidence="3">cv. Nipponbare</strain>
    </source>
</reference>
<keyword evidence="3" id="KW-1185">Reference proteome</keyword>
<evidence type="ECO:0000256" key="1">
    <source>
        <dbReference type="SAM" id="MobiDB-lite"/>
    </source>
</evidence>
<feature type="compositionally biased region" description="Low complexity" evidence="1">
    <location>
        <begin position="273"/>
        <end position="286"/>
    </location>
</feature>
<reference evidence="2 3" key="3">
    <citation type="journal article" date="2013" name="Rice">
        <title>Improvement of the Oryza sativa Nipponbare reference genome using next generation sequence and optical map data.</title>
        <authorList>
            <person name="Kawahara Y."/>
            <person name="de la Bastide M."/>
            <person name="Hamilton J.P."/>
            <person name="Kanamori H."/>
            <person name="McCombie W.R."/>
            <person name="Ouyang S."/>
            <person name="Schwartz D.C."/>
            <person name="Tanaka T."/>
            <person name="Wu J."/>
            <person name="Zhou S."/>
            <person name="Childs K.L."/>
            <person name="Davidson R.M."/>
            <person name="Lin H."/>
            <person name="Quesada-Ocampo L."/>
            <person name="Vaillancourt B."/>
            <person name="Sakai H."/>
            <person name="Lee S.S."/>
            <person name="Kim J."/>
            <person name="Numa H."/>
            <person name="Itoh T."/>
            <person name="Buell C.R."/>
            <person name="Matsumoto T."/>
        </authorList>
    </citation>
    <scope>NUCLEOTIDE SEQUENCE [LARGE SCALE GENOMIC DNA]</scope>
    <source>
        <strain evidence="3">cv. Nipponbare</strain>
    </source>
</reference>
<feature type="compositionally biased region" description="Basic and acidic residues" evidence="1">
    <location>
        <begin position="176"/>
        <end position="185"/>
    </location>
</feature>
<accession>A0A0P0Y620</accession>
<protein>
    <submittedName>
        <fullName evidence="2">Os12g0110700 protein</fullName>
    </submittedName>
</protein>
<feature type="compositionally biased region" description="Basic and acidic residues" evidence="1">
    <location>
        <begin position="287"/>
        <end position="313"/>
    </location>
</feature>
<dbReference type="InterPro" id="IPR027949">
    <property type="entry name" value="Chloroplast_duf"/>
</dbReference>
<feature type="region of interest" description="Disordered" evidence="1">
    <location>
        <begin position="176"/>
        <end position="195"/>
    </location>
</feature>
<feature type="compositionally biased region" description="Low complexity" evidence="1">
    <location>
        <begin position="210"/>
        <end position="219"/>
    </location>
</feature>
<dbReference type="PANTHER" id="PTHR33358">
    <property type="entry name" value="F-BOX PROTEIN WITH A DOMAIN PROTEIN"/>
    <property type="match status" value="1"/>
</dbReference>
<dbReference type="InParanoid" id="A0A0P0Y620"/>
<organism evidence="2 3">
    <name type="scientific">Oryza sativa subsp. japonica</name>
    <name type="common">Rice</name>
    <dbReference type="NCBI Taxonomy" id="39947"/>
    <lineage>
        <taxon>Eukaryota</taxon>
        <taxon>Viridiplantae</taxon>
        <taxon>Streptophyta</taxon>
        <taxon>Embryophyta</taxon>
        <taxon>Tracheophyta</taxon>
        <taxon>Spermatophyta</taxon>
        <taxon>Magnoliopsida</taxon>
        <taxon>Liliopsida</taxon>
        <taxon>Poales</taxon>
        <taxon>Poaceae</taxon>
        <taxon>BOP clade</taxon>
        <taxon>Oryzoideae</taxon>
        <taxon>Oryzeae</taxon>
        <taxon>Oryzinae</taxon>
        <taxon>Oryza</taxon>
        <taxon>Oryza sativa</taxon>
    </lineage>
</organism>
<dbReference type="STRING" id="39947.A0A0P0Y620"/>
<dbReference type="AlphaFoldDB" id="A0A0P0Y620"/>
<gene>
    <name evidence="2" type="ordered locus">Os12g0110700</name>
    <name evidence="2" type="ORF">OSNPB_120110700</name>
</gene>
<feature type="non-terminal residue" evidence="2">
    <location>
        <position position="313"/>
    </location>
</feature>